<proteinExistence type="inferred from homology"/>
<dbReference type="GO" id="GO:0003735">
    <property type="term" value="F:structural constituent of ribosome"/>
    <property type="evidence" value="ECO:0007669"/>
    <property type="project" value="InterPro"/>
</dbReference>
<keyword evidence="5 7" id="KW-0687">Ribonucleoprotein</keyword>
<dbReference type="eggNOG" id="KOG1678">
    <property type="taxonomic scope" value="Eukaryota"/>
</dbReference>
<dbReference type="InterPro" id="IPR024794">
    <property type="entry name" value="Rbsml_eL15_core_dom_sf"/>
</dbReference>
<dbReference type="Pfam" id="PF00827">
    <property type="entry name" value="Ribosomal_L15e"/>
    <property type="match status" value="2"/>
</dbReference>
<feature type="compositionally biased region" description="Low complexity" evidence="8">
    <location>
        <begin position="106"/>
        <end position="124"/>
    </location>
</feature>
<evidence type="ECO:0000313" key="12">
    <source>
        <dbReference type="Proteomes" id="UP000006591"/>
    </source>
</evidence>
<evidence type="ECO:0000256" key="9">
    <source>
        <dbReference type="SAM" id="SignalP"/>
    </source>
</evidence>
<keyword evidence="2" id="KW-0677">Repeat</keyword>
<keyword evidence="4 7" id="KW-0689">Ribosomal protein</keyword>
<accession>A0A0E0HPK3</accession>
<sequence>MGELLLRRLFLAVLPFPSALMLCVSELWRRKQSDVMTFVQRVRCWDHRRQPAIGRPTRPDKARRLGDKAKQVPCPHRFLPMAAAAATRPLLRPTCSVARFNTRRLLSSTSSPPPTNRSSNTNSPVAFDWSDDDDNPSPPPMEAKSPNLPPPYDPFSKKPAVMEPSDPTNLQEVFHRMRTEGLTDYAIKMFDGLSKDGLTHEALELFAIIKDKGAMPDVVAHTAVLEAYANAGPAHWRDVVRTYDRMLASGVTPNAYTLAVLVKGLAASDRFMEAGKYIVEMLDRGMRPNAATYLAVFEAYVRMEKVEEGRVLLETMKSKGFTPSEEAVRSGTVKRGHVFRGIMNMLFDNRHVGYVVLPCPSRRGGRKRPVPKGIVYSKPKHQGITQLKFQRNKRSVAEELLGASWVHSGCSTPTGTPPNFEIILVDVAHSAIRDDLRINWLCKPVHKHGELHGLTSAGNKYRGLRGKGHTHHKARPSSPRATWKRNQTVSLRRYR</sequence>
<keyword evidence="12" id="KW-1185">Reference proteome</keyword>
<dbReference type="GO" id="GO:0003723">
    <property type="term" value="F:RNA binding"/>
    <property type="evidence" value="ECO:0007669"/>
    <property type="project" value="TreeGrafter"/>
</dbReference>
<dbReference type="NCBIfam" id="TIGR00756">
    <property type="entry name" value="PPR"/>
    <property type="match status" value="1"/>
</dbReference>
<feature type="chain" id="PRO_5002361829" description="Ribosomal protein L15" evidence="9">
    <location>
        <begin position="22"/>
        <end position="495"/>
    </location>
</feature>
<keyword evidence="9" id="KW-0732">Signal</keyword>
<feature type="repeat" description="PPR" evidence="6">
    <location>
        <begin position="254"/>
        <end position="288"/>
    </location>
</feature>
<evidence type="ECO:0000256" key="1">
    <source>
        <dbReference type="ARBA" id="ARBA00006857"/>
    </source>
</evidence>
<dbReference type="SMART" id="SM01384">
    <property type="entry name" value="Ribosomal_L15e"/>
    <property type="match status" value="1"/>
</dbReference>
<dbReference type="InterPro" id="IPR033443">
    <property type="entry name" value="PROP1-like_PPR_dom"/>
</dbReference>
<dbReference type="Proteomes" id="UP000006591">
    <property type="component" value="Chromosome 6"/>
</dbReference>
<dbReference type="GO" id="GO:0022625">
    <property type="term" value="C:cytosolic large ribosomal subunit"/>
    <property type="evidence" value="ECO:0007669"/>
    <property type="project" value="TreeGrafter"/>
</dbReference>
<organism evidence="11">
    <name type="scientific">Oryza nivara</name>
    <name type="common">Indian wild rice</name>
    <name type="synonym">Oryza sativa f. spontanea</name>
    <dbReference type="NCBI Taxonomy" id="4536"/>
    <lineage>
        <taxon>Eukaryota</taxon>
        <taxon>Viridiplantae</taxon>
        <taxon>Streptophyta</taxon>
        <taxon>Embryophyta</taxon>
        <taxon>Tracheophyta</taxon>
        <taxon>Spermatophyta</taxon>
        <taxon>Magnoliopsida</taxon>
        <taxon>Liliopsida</taxon>
        <taxon>Poales</taxon>
        <taxon>Poaceae</taxon>
        <taxon>BOP clade</taxon>
        <taxon>Oryzoideae</taxon>
        <taxon>Oryzeae</taxon>
        <taxon>Oryzinae</taxon>
        <taxon>Oryza</taxon>
    </lineage>
</organism>
<dbReference type="PANTHER" id="PTHR11847">
    <property type="entry name" value="RIBOSOMAL PROTEIN L15"/>
    <property type="match status" value="1"/>
</dbReference>
<reference evidence="11" key="2">
    <citation type="submission" date="2018-04" db="EMBL/GenBank/DDBJ databases">
        <title>OnivRS2 (Oryza nivara Reference Sequence Version 2).</title>
        <authorList>
            <person name="Zhang J."/>
            <person name="Kudrna D."/>
            <person name="Lee S."/>
            <person name="Talag J."/>
            <person name="Rajasekar S."/>
            <person name="Welchert J."/>
            <person name="Hsing Y.-I."/>
            <person name="Wing R.A."/>
        </authorList>
    </citation>
    <scope>NUCLEOTIDE SEQUENCE [LARGE SCALE GENOMIC DNA]</scope>
    <source>
        <strain evidence="11">SL10</strain>
    </source>
</reference>
<comment type="similarity">
    <text evidence="1 7">Belongs to the eukaryotic ribosomal protein eL15 family.</text>
</comment>
<feature type="signal peptide" evidence="9">
    <location>
        <begin position="1"/>
        <end position="21"/>
    </location>
</feature>
<name>A0A0E0HPK3_ORYNI</name>
<evidence type="ECO:0000256" key="8">
    <source>
        <dbReference type="SAM" id="MobiDB-lite"/>
    </source>
</evidence>
<dbReference type="PANTHER" id="PTHR11847:SF4">
    <property type="entry name" value="LARGE RIBOSOMAL SUBUNIT PROTEIN EL15"/>
    <property type="match status" value="1"/>
</dbReference>
<feature type="domain" description="PROP1-like PPR" evidence="10">
    <location>
        <begin position="199"/>
        <end position="328"/>
    </location>
</feature>
<dbReference type="InterPro" id="IPR011990">
    <property type="entry name" value="TPR-like_helical_dom_sf"/>
</dbReference>
<dbReference type="Gene3D" id="1.25.40.10">
    <property type="entry name" value="Tetratricopeptide repeat domain"/>
    <property type="match status" value="1"/>
</dbReference>
<dbReference type="InterPro" id="IPR000439">
    <property type="entry name" value="Ribosomal_eL15"/>
</dbReference>
<dbReference type="OMA" id="NHAVKMF"/>
<evidence type="ECO:0000256" key="2">
    <source>
        <dbReference type="ARBA" id="ARBA00022737"/>
    </source>
</evidence>
<dbReference type="Gene3D" id="3.40.1120.10">
    <property type="entry name" value="Ribosomal protein l15e"/>
    <property type="match status" value="2"/>
</dbReference>
<dbReference type="PROSITE" id="PS51375">
    <property type="entry name" value="PPR"/>
    <property type="match status" value="3"/>
</dbReference>
<evidence type="ECO:0000313" key="11">
    <source>
        <dbReference type="EnsemblPlants" id="ONIVA06G14020.2"/>
    </source>
</evidence>
<feature type="region of interest" description="Disordered" evidence="8">
    <location>
        <begin position="462"/>
        <end position="495"/>
    </location>
</feature>
<evidence type="ECO:0000259" key="10">
    <source>
        <dbReference type="Pfam" id="PF17177"/>
    </source>
</evidence>
<feature type="compositionally biased region" description="Pro residues" evidence="8">
    <location>
        <begin position="136"/>
        <end position="153"/>
    </location>
</feature>
<evidence type="ECO:0000256" key="4">
    <source>
        <dbReference type="ARBA" id="ARBA00022980"/>
    </source>
</evidence>
<feature type="compositionally biased region" description="Polar residues" evidence="8">
    <location>
        <begin position="484"/>
        <end position="495"/>
    </location>
</feature>
<feature type="repeat" description="PPR" evidence="6">
    <location>
        <begin position="217"/>
        <end position="253"/>
    </location>
</feature>
<dbReference type="Gramene" id="ONIVA06G14020.2">
    <property type="protein sequence ID" value="ONIVA06G14020.2"/>
    <property type="gene ID" value="ONIVA06G14020"/>
</dbReference>
<dbReference type="EnsemblPlants" id="ONIVA06G14020.2">
    <property type="protein sequence ID" value="ONIVA06G14020.2"/>
    <property type="gene ID" value="ONIVA06G14020"/>
</dbReference>
<dbReference type="InterPro" id="IPR012678">
    <property type="entry name" value="Ribosomal_uL23/eL15/eS24_sf"/>
</dbReference>
<dbReference type="SUPFAM" id="SSF54189">
    <property type="entry name" value="Ribosomal proteins S24e, L23 and L15e"/>
    <property type="match status" value="2"/>
</dbReference>
<evidence type="ECO:0000256" key="5">
    <source>
        <dbReference type="ARBA" id="ARBA00023274"/>
    </source>
</evidence>
<evidence type="ECO:0000256" key="6">
    <source>
        <dbReference type="PROSITE-ProRule" id="PRU00708"/>
    </source>
</evidence>
<dbReference type="eggNOG" id="KOG0568">
    <property type="taxonomic scope" value="Eukaryota"/>
</dbReference>
<dbReference type="AlphaFoldDB" id="A0A0E0HPK3"/>
<evidence type="ECO:0000256" key="3">
    <source>
        <dbReference type="ARBA" id="ARBA00022946"/>
    </source>
</evidence>
<keyword evidence="3" id="KW-0809">Transit peptide</keyword>
<protein>
    <recommendedName>
        <fullName evidence="7">Ribosomal protein L15</fullName>
    </recommendedName>
</protein>
<reference evidence="11" key="1">
    <citation type="submission" date="2015-04" db="UniProtKB">
        <authorList>
            <consortium name="EnsemblPlants"/>
        </authorList>
    </citation>
    <scope>IDENTIFICATION</scope>
    <source>
        <strain evidence="11">SL10</strain>
    </source>
</reference>
<feature type="compositionally biased region" description="Basic residues" evidence="8">
    <location>
        <begin position="462"/>
        <end position="475"/>
    </location>
</feature>
<dbReference type="InterPro" id="IPR002885">
    <property type="entry name" value="PPR_rpt"/>
</dbReference>
<dbReference type="GO" id="GO:0002181">
    <property type="term" value="P:cytoplasmic translation"/>
    <property type="evidence" value="ECO:0007669"/>
    <property type="project" value="TreeGrafter"/>
</dbReference>
<dbReference type="Pfam" id="PF17177">
    <property type="entry name" value="PPR_long"/>
    <property type="match status" value="1"/>
</dbReference>
<feature type="repeat" description="PPR" evidence="6">
    <location>
        <begin position="289"/>
        <end position="323"/>
    </location>
</feature>
<evidence type="ECO:0000256" key="7">
    <source>
        <dbReference type="RuleBase" id="RU000663"/>
    </source>
</evidence>
<feature type="region of interest" description="Disordered" evidence="8">
    <location>
        <begin position="106"/>
        <end position="166"/>
    </location>
</feature>